<evidence type="ECO:0000313" key="4">
    <source>
        <dbReference type="Proteomes" id="UP001058533"/>
    </source>
</evidence>
<dbReference type="SUPFAM" id="SSF52540">
    <property type="entry name" value="P-loop containing nucleoside triphosphate hydrolases"/>
    <property type="match status" value="1"/>
</dbReference>
<dbReference type="PANTHER" id="PTHR32182">
    <property type="entry name" value="DNA REPLICATION AND REPAIR PROTEIN RECF"/>
    <property type="match status" value="1"/>
</dbReference>
<sequence>MRLRYVHLHGFRGYRKPVRIDFAESFTIIDGRNGVGKSTIFDAVEFALTGTISKYLDAKADGESVTDYIWWTGPYGQEDDLSDHFVEVGFGEESASFEIRRTPLDPTSLDVRSRAEKLYLPNAAPREAIAQLCNSTIIRDEHIARLSLDLKEGERFRLLRDAIGAVDADDWIRRAQAIHSAAATKLKTAQSDAEAATVAQAVAVRQIDEAQASLPADDLVGQASERLRRALDTTATGAALAELARQRLADIASAIGKLQPLIDGFAGYEAARTALPASEERASDASVSETLAQMNYDESVAALGAATRATMLSAQARQLENLVEIGRTLGLRDGHCPLCASDVSHEAFHRGLDHAMSIARTLDAQAVEQARKERERDTALTALQAAEREAVSANTESGQLADAVSGFEGLLAESHLAGASRIDIEHRLSGLLRDQQSIAADMPMLDTLLFDRVISRATSDQATAAERVRQTELRLGRARLGETRSKALYDAARRASAETLQQRLDRVIPLMSELYRRLRPHPLWGDIEYSVRGDVNRFLTLKVEGNVNPQFVFSSGQRRATGLAFLLSVNLSIAWSRWQSILLDDPVQHVDDFRTVHLAEVLAQLCSSGRQIVCAVEDRALADLMCRRLPSSVASPGKRISLGTDASGALAVVHEQTIATLSRRSLVLPEEPLSA</sequence>
<dbReference type="Proteomes" id="UP001058533">
    <property type="component" value="Chromosome"/>
</dbReference>
<evidence type="ECO:0000256" key="1">
    <source>
        <dbReference type="SAM" id="Coils"/>
    </source>
</evidence>
<dbReference type="PANTHER" id="PTHR32182:SF22">
    <property type="entry name" value="ATP-DEPENDENT ENDONUCLEASE, OLD FAMILY-RELATED"/>
    <property type="match status" value="1"/>
</dbReference>
<evidence type="ECO:0000259" key="2">
    <source>
        <dbReference type="Pfam" id="PF02463"/>
    </source>
</evidence>
<feature type="domain" description="RecF/RecN/SMC N-terminal" evidence="2">
    <location>
        <begin position="3"/>
        <end position="621"/>
    </location>
</feature>
<dbReference type="RefSeq" id="WP_256507610.1">
    <property type="nucleotide sequence ID" value="NZ_CP101740.1"/>
</dbReference>
<gene>
    <name evidence="3" type="ORF">NMP03_06150</name>
</gene>
<reference evidence="3" key="1">
    <citation type="submission" date="2022-07" db="EMBL/GenBank/DDBJ databases">
        <title>Sphingomonas sp. nov., a novel bacterium isolated from the north slope of the Mount Everest.</title>
        <authorList>
            <person name="Cui X."/>
            <person name="Liu Y."/>
        </authorList>
    </citation>
    <scope>NUCLEOTIDE SEQUENCE</scope>
    <source>
        <strain evidence="3">S5-59</strain>
    </source>
</reference>
<feature type="coiled-coil region" evidence="1">
    <location>
        <begin position="369"/>
        <end position="396"/>
    </location>
</feature>
<dbReference type="InterPro" id="IPR027417">
    <property type="entry name" value="P-loop_NTPase"/>
</dbReference>
<dbReference type="Pfam" id="PF02463">
    <property type="entry name" value="SMC_N"/>
    <property type="match status" value="1"/>
</dbReference>
<name>A0ABY5LDH7_9SPHN</name>
<dbReference type="InterPro" id="IPR003395">
    <property type="entry name" value="RecF/RecN/SMC_N"/>
</dbReference>
<dbReference type="Gene3D" id="3.40.50.300">
    <property type="entry name" value="P-loop containing nucleotide triphosphate hydrolases"/>
    <property type="match status" value="2"/>
</dbReference>
<protein>
    <submittedName>
        <fullName evidence="3">AAA family ATPase</fullName>
    </submittedName>
</protein>
<keyword evidence="4" id="KW-1185">Reference proteome</keyword>
<proteinExistence type="predicted"/>
<evidence type="ECO:0000313" key="3">
    <source>
        <dbReference type="EMBL" id="UUL83774.1"/>
    </source>
</evidence>
<keyword evidence="1" id="KW-0175">Coiled coil</keyword>
<accession>A0ABY5LDH7</accession>
<dbReference type="EMBL" id="CP101740">
    <property type="protein sequence ID" value="UUL83774.1"/>
    <property type="molecule type" value="Genomic_DNA"/>
</dbReference>
<organism evidence="3 4">
    <name type="scientific">Sphingomonas qomolangmaensis</name>
    <dbReference type="NCBI Taxonomy" id="2918765"/>
    <lineage>
        <taxon>Bacteria</taxon>
        <taxon>Pseudomonadati</taxon>
        <taxon>Pseudomonadota</taxon>
        <taxon>Alphaproteobacteria</taxon>
        <taxon>Sphingomonadales</taxon>
        <taxon>Sphingomonadaceae</taxon>
        <taxon>Sphingomonas</taxon>
    </lineage>
</organism>